<evidence type="ECO:0000313" key="1">
    <source>
        <dbReference type="EMBL" id="SVA02327.1"/>
    </source>
</evidence>
<reference evidence="1" key="1">
    <citation type="submission" date="2018-05" db="EMBL/GenBank/DDBJ databases">
        <authorList>
            <person name="Lanie J.A."/>
            <person name="Ng W.-L."/>
            <person name="Kazmierczak K.M."/>
            <person name="Andrzejewski T.M."/>
            <person name="Davidsen T.M."/>
            <person name="Wayne K.J."/>
            <person name="Tettelin H."/>
            <person name="Glass J.I."/>
            <person name="Rusch D."/>
            <person name="Podicherti R."/>
            <person name="Tsui H.-C.T."/>
            <person name="Winkler M.E."/>
        </authorList>
    </citation>
    <scope>NUCLEOTIDE SEQUENCE</scope>
</reference>
<sequence>VPKIYIQCGGIIMIFHISAQHDHSTCTRVLHGPEAMRSGQAWVEGNDSVKVIGAWGYPVSHRSFAVVEADTFEDVASLL</sequence>
<name>A0A381SJ20_9ZZZZ</name>
<proteinExistence type="predicted"/>
<gene>
    <name evidence="1" type="ORF">METZ01_LOCUS55181</name>
</gene>
<feature type="non-terminal residue" evidence="1">
    <location>
        <position position="79"/>
    </location>
</feature>
<protein>
    <submittedName>
        <fullName evidence="1">Uncharacterized protein</fullName>
    </submittedName>
</protein>
<organism evidence="1">
    <name type="scientific">marine metagenome</name>
    <dbReference type="NCBI Taxonomy" id="408172"/>
    <lineage>
        <taxon>unclassified sequences</taxon>
        <taxon>metagenomes</taxon>
        <taxon>ecological metagenomes</taxon>
    </lineage>
</organism>
<accession>A0A381SJ20</accession>
<feature type="non-terminal residue" evidence="1">
    <location>
        <position position="1"/>
    </location>
</feature>
<dbReference type="EMBL" id="UINC01002994">
    <property type="protein sequence ID" value="SVA02327.1"/>
    <property type="molecule type" value="Genomic_DNA"/>
</dbReference>
<dbReference type="AlphaFoldDB" id="A0A381SJ20"/>